<dbReference type="Proteomes" id="UP000298381">
    <property type="component" value="Unassembled WGS sequence"/>
</dbReference>
<accession>A0A4Z0DAD2</accession>
<evidence type="ECO:0000313" key="1">
    <source>
        <dbReference type="EMBL" id="TFZ41859.1"/>
    </source>
</evidence>
<protein>
    <submittedName>
        <fullName evidence="1">Uncharacterized protein</fullName>
    </submittedName>
</protein>
<comment type="caution">
    <text evidence="1">The sequence shown here is derived from an EMBL/GenBank/DDBJ whole genome shotgun (WGS) entry which is preliminary data.</text>
</comment>
<keyword evidence="2" id="KW-1185">Reference proteome</keyword>
<dbReference type="EMBL" id="SRIB01000001">
    <property type="protein sequence ID" value="TFZ41859.1"/>
    <property type="molecule type" value="Genomic_DNA"/>
</dbReference>
<sequence>MGRRLKKLAGRVKDEEIFTRLIYYGTVHLNRTEEETWLMPIGLLMDLWECHKQFLGITKPKRELYIDDIIPYGI</sequence>
<dbReference type="AlphaFoldDB" id="A0A4Z0DAD2"/>
<proteinExistence type="predicted"/>
<gene>
    <name evidence="1" type="ORF">E4100_00465</name>
</gene>
<reference evidence="1 2" key="1">
    <citation type="submission" date="2019-03" db="EMBL/GenBank/DDBJ databases">
        <title>Draft genome sequence data and analysis of a Fermenting Bacterium, Soehngenia longevitae strain 1933PT, isolated from petroleum reservoir in Azerbaijan.</title>
        <authorList>
            <person name="Grouzdev D.S."/>
            <person name="Bidzhieva S.K."/>
            <person name="Sokolova D.S."/>
            <person name="Tourova T.P."/>
            <person name="Poltaraus A.B."/>
            <person name="Nazina T.N."/>
        </authorList>
    </citation>
    <scope>NUCLEOTIDE SEQUENCE [LARGE SCALE GENOMIC DNA]</scope>
    <source>
        <strain evidence="1 2">1933P</strain>
    </source>
</reference>
<organism evidence="1 2">
    <name type="scientific">Soehngenia longivitae</name>
    <dbReference type="NCBI Taxonomy" id="2562294"/>
    <lineage>
        <taxon>Bacteria</taxon>
        <taxon>Bacillati</taxon>
        <taxon>Bacillota</taxon>
        <taxon>Tissierellia</taxon>
        <taxon>Tissierellales</taxon>
        <taxon>Tissierellaceae</taxon>
        <taxon>Soehngenia</taxon>
    </lineage>
</organism>
<name>A0A4Z0DAD2_9FIRM</name>
<dbReference type="OrthoDB" id="3267759at2"/>
<evidence type="ECO:0000313" key="2">
    <source>
        <dbReference type="Proteomes" id="UP000298381"/>
    </source>
</evidence>